<keyword evidence="2" id="KW-1185">Reference proteome</keyword>
<dbReference type="EMBL" id="JAPQKO010000007">
    <property type="protein sequence ID" value="KAJ5152428.1"/>
    <property type="molecule type" value="Genomic_DNA"/>
</dbReference>
<reference evidence="1" key="1">
    <citation type="submission" date="2022-11" db="EMBL/GenBank/DDBJ databases">
        <authorList>
            <person name="Petersen C."/>
        </authorList>
    </citation>
    <scope>NUCLEOTIDE SEQUENCE</scope>
    <source>
        <strain evidence="1">IBT 21917</strain>
    </source>
</reference>
<accession>A0A9W9HP83</accession>
<organism evidence="1 2">
    <name type="scientific">Penicillium capsulatum</name>
    <dbReference type="NCBI Taxonomy" id="69766"/>
    <lineage>
        <taxon>Eukaryota</taxon>
        <taxon>Fungi</taxon>
        <taxon>Dikarya</taxon>
        <taxon>Ascomycota</taxon>
        <taxon>Pezizomycotina</taxon>
        <taxon>Eurotiomycetes</taxon>
        <taxon>Eurotiomycetidae</taxon>
        <taxon>Eurotiales</taxon>
        <taxon>Aspergillaceae</taxon>
        <taxon>Penicillium</taxon>
    </lineage>
</organism>
<name>A0A9W9HP83_9EURO</name>
<reference evidence="1" key="2">
    <citation type="journal article" date="2023" name="IMA Fungus">
        <title>Comparative genomic study of the Penicillium genus elucidates a diverse pangenome and 15 lateral gene transfer events.</title>
        <authorList>
            <person name="Petersen C."/>
            <person name="Sorensen T."/>
            <person name="Nielsen M.R."/>
            <person name="Sondergaard T.E."/>
            <person name="Sorensen J.L."/>
            <person name="Fitzpatrick D.A."/>
            <person name="Frisvad J.C."/>
            <person name="Nielsen K.L."/>
        </authorList>
    </citation>
    <scope>NUCLEOTIDE SEQUENCE</scope>
    <source>
        <strain evidence="1">IBT 21917</strain>
    </source>
</reference>
<evidence type="ECO:0000313" key="2">
    <source>
        <dbReference type="Proteomes" id="UP001146351"/>
    </source>
</evidence>
<comment type="caution">
    <text evidence="1">The sequence shown here is derived from an EMBL/GenBank/DDBJ whole genome shotgun (WGS) entry which is preliminary data.</text>
</comment>
<sequence length="99" mass="10983">MALPIRFLRGPAESALKTLLKVRIDAPPYWKGISMEILSGDAVLVLSAYEALQNSETIIDDGMCLGKDTCRLSRRISKLECAFEIISDDMEFRCIACAI</sequence>
<dbReference type="Proteomes" id="UP001146351">
    <property type="component" value="Unassembled WGS sequence"/>
</dbReference>
<evidence type="ECO:0000313" key="1">
    <source>
        <dbReference type="EMBL" id="KAJ5152428.1"/>
    </source>
</evidence>
<protein>
    <submittedName>
        <fullName evidence="1">Uncharacterized protein</fullName>
    </submittedName>
</protein>
<gene>
    <name evidence="1" type="ORF">N7492_009708</name>
</gene>
<proteinExistence type="predicted"/>
<dbReference type="AlphaFoldDB" id="A0A9W9HP83"/>